<accession>A0A167R0N6</accession>
<feature type="domain" description="Bacteriophage T5 Orf172 DNA-binding" evidence="1">
    <location>
        <begin position="4"/>
        <end position="88"/>
    </location>
</feature>
<dbReference type="Proteomes" id="UP000241365">
    <property type="component" value="Segment"/>
</dbReference>
<proteinExistence type="predicted"/>
<sequence>MQSIYIVSTLEKAKKKEYKIGQHTGTQRKLLSRYGTPLIDPIIYFFRPVHNSKKIETLILKKLNKYRIINSSGNKTEWIKLDIDNIIKKVCEIIWKNDLEVDENNLELNENDTKNKIKNNKSNKIKVNIFGTGIDMNEFSVFDINDAVNDYKGACIGLIRLFHFNNNRQKYHNIYTSSRKIDGKACILSKYGLEHIDSIEGVNILLKELIDVIELILSNNKKIECKSELKSVINMITKNTEKIYGFQKECHYKKMEILTQEIIILMYDQKNKVMNTLSNCDDMA</sequence>
<keyword evidence="3" id="KW-1185">Reference proteome</keyword>
<evidence type="ECO:0000313" key="3">
    <source>
        <dbReference type="Proteomes" id="UP000241365"/>
    </source>
</evidence>
<dbReference type="InterPro" id="IPR018306">
    <property type="entry name" value="Phage_T5_Orf172_DNA-bd"/>
</dbReference>
<protein>
    <submittedName>
        <fullName evidence="2">T5orf172 domain-containing protein</fullName>
    </submittedName>
</protein>
<dbReference type="RefSeq" id="YP_010775923.1">
    <property type="nucleotide sequence ID" value="NC_075034.1"/>
</dbReference>
<dbReference type="GeneID" id="80512534"/>
<reference evidence="2 3" key="1">
    <citation type="journal article" date="2016" name="Genome Announc.">
        <title>Complete Genome Sequence of a New Megavirus Family Member Isolated from an Inland Water Lake for the First Time in India.</title>
        <authorList>
            <person name="Chatterjee A."/>
            <person name="Ali F."/>
            <person name="Bange D."/>
            <person name="Kondabagil K."/>
        </authorList>
    </citation>
    <scope>NUCLEOTIDE SEQUENCE [LARGE SCALE GENOMIC DNA]</scope>
    <source>
        <strain evidence="2">1</strain>
    </source>
</reference>
<evidence type="ECO:0000259" key="1">
    <source>
        <dbReference type="Pfam" id="PF10544"/>
    </source>
</evidence>
<organism evidence="2 3">
    <name type="scientific">Powai lake megavirus</name>
    <dbReference type="NCBI Taxonomy" id="1842663"/>
    <lineage>
        <taxon>Viruses</taxon>
        <taxon>Varidnaviria</taxon>
        <taxon>Bamfordvirae</taxon>
        <taxon>Nucleocytoviricota</taxon>
        <taxon>Megaviricetes</taxon>
        <taxon>Imitervirales</taxon>
        <taxon>Mimiviridae</taxon>
        <taxon>Megamimivirinae</taxon>
        <taxon>Megavirus</taxon>
        <taxon>Megavirus powaiense</taxon>
    </lineage>
</organism>
<name>A0A167R0N6_9VIRU</name>
<dbReference type="KEGG" id="vg:80512534"/>
<evidence type="ECO:0000313" key="2">
    <source>
        <dbReference type="EMBL" id="ANB50172.1"/>
    </source>
</evidence>
<dbReference type="EMBL" id="KU877344">
    <property type="protein sequence ID" value="ANB50172.1"/>
    <property type="molecule type" value="Genomic_DNA"/>
</dbReference>
<dbReference type="Pfam" id="PF10544">
    <property type="entry name" value="T5orf172"/>
    <property type="match status" value="1"/>
</dbReference>